<gene>
    <name evidence="1" type="ORF">RchiOBHm_Chr7g0213281</name>
</gene>
<sequence>MSLKQWVASSLSSPDATVEVVDANLLGKQEDVSFISKRVCLSSIMELAVACSAESPEERMNMQDALVTLNKIKVKLLEDVEGGGVV</sequence>
<accession>A0A2P6PAY2</accession>
<evidence type="ECO:0000313" key="1">
    <source>
        <dbReference type="EMBL" id="PRQ19089.1"/>
    </source>
</evidence>
<keyword evidence="2" id="KW-1185">Reference proteome</keyword>
<name>A0A2P6PAY2_ROSCH</name>
<organism evidence="1 2">
    <name type="scientific">Rosa chinensis</name>
    <name type="common">China rose</name>
    <dbReference type="NCBI Taxonomy" id="74649"/>
    <lineage>
        <taxon>Eukaryota</taxon>
        <taxon>Viridiplantae</taxon>
        <taxon>Streptophyta</taxon>
        <taxon>Embryophyta</taxon>
        <taxon>Tracheophyta</taxon>
        <taxon>Spermatophyta</taxon>
        <taxon>Magnoliopsida</taxon>
        <taxon>eudicotyledons</taxon>
        <taxon>Gunneridae</taxon>
        <taxon>Pentapetalae</taxon>
        <taxon>rosids</taxon>
        <taxon>fabids</taxon>
        <taxon>Rosales</taxon>
        <taxon>Rosaceae</taxon>
        <taxon>Rosoideae</taxon>
        <taxon>Rosoideae incertae sedis</taxon>
        <taxon>Rosa</taxon>
    </lineage>
</organism>
<dbReference type="PANTHER" id="PTHR48055">
    <property type="entry name" value="LEUCINE-RICH REPEAT RECEPTOR PROTEIN KINASE EMS1"/>
    <property type="match status" value="1"/>
</dbReference>
<dbReference type="AlphaFoldDB" id="A0A2P6PAY2"/>
<reference evidence="1 2" key="1">
    <citation type="journal article" date="2018" name="Nat. Genet.">
        <title>The Rosa genome provides new insights in the design of modern roses.</title>
        <authorList>
            <person name="Bendahmane M."/>
        </authorList>
    </citation>
    <scope>NUCLEOTIDE SEQUENCE [LARGE SCALE GENOMIC DNA]</scope>
    <source>
        <strain evidence="2">cv. Old Blush</strain>
    </source>
</reference>
<dbReference type="OMA" id="DCCTESP"/>
<evidence type="ECO:0000313" key="2">
    <source>
        <dbReference type="Proteomes" id="UP000238479"/>
    </source>
</evidence>
<dbReference type="InterPro" id="IPR051564">
    <property type="entry name" value="LRR_receptor-like_kinase"/>
</dbReference>
<dbReference type="PANTHER" id="PTHR48055:SF57">
    <property type="entry name" value="PROTEIN KINASE DOMAIN-CONTAINING PROTEIN"/>
    <property type="match status" value="1"/>
</dbReference>
<dbReference type="EMBL" id="PDCK01000045">
    <property type="protein sequence ID" value="PRQ19089.1"/>
    <property type="molecule type" value="Genomic_DNA"/>
</dbReference>
<comment type="caution">
    <text evidence="1">The sequence shown here is derived from an EMBL/GenBank/DDBJ whole genome shotgun (WGS) entry which is preliminary data.</text>
</comment>
<dbReference type="Proteomes" id="UP000238479">
    <property type="component" value="Chromosome 7"/>
</dbReference>
<proteinExistence type="predicted"/>
<evidence type="ECO:0008006" key="3">
    <source>
        <dbReference type="Google" id="ProtNLM"/>
    </source>
</evidence>
<protein>
    <recommendedName>
        <fullName evidence="3">Non-specific serine/threonine protein kinase</fullName>
    </recommendedName>
</protein>
<dbReference type="GO" id="GO:0016020">
    <property type="term" value="C:membrane"/>
    <property type="evidence" value="ECO:0007669"/>
    <property type="project" value="TreeGrafter"/>
</dbReference>
<dbReference type="Gramene" id="PRQ19089">
    <property type="protein sequence ID" value="PRQ19089"/>
    <property type="gene ID" value="RchiOBHm_Chr7g0213281"/>
</dbReference>
<dbReference type="Gene3D" id="1.10.510.10">
    <property type="entry name" value="Transferase(Phosphotransferase) domain 1"/>
    <property type="match status" value="1"/>
</dbReference>